<accession>A0A7L9RTR1</accession>
<dbReference type="PIRSF" id="PIRSF005900">
    <property type="entry name" value="Dps"/>
    <property type="match status" value="1"/>
</dbReference>
<evidence type="ECO:0000259" key="3">
    <source>
        <dbReference type="Pfam" id="PF00210"/>
    </source>
</evidence>
<dbReference type="InterPro" id="IPR023188">
    <property type="entry name" value="DPS_DNA-bd_CS"/>
</dbReference>
<evidence type="ECO:0000256" key="1">
    <source>
        <dbReference type="ARBA" id="ARBA00009497"/>
    </source>
</evidence>
<dbReference type="PROSITE" id="PS00818">
    <property type="entry name" value="DPS_1"/>
    <property type="match status" value="1"/>
</dbReference>
<dbReference type="Gene3D" id="1.20.1260.10">
    <property type="match status" value="1"/>
</dbReference>
<protein>
    <submittedName>
        <fullName evidence="4">DNA protection during starvation protein 1</fullName>
        <ecNumber evidence="4">1.16.-.-</ecNumber>
    </submittedName>
</protein>
<feature type="domain" description="Ferritin/DPS" evidence="3">
    <location>
        <begin position="7"/>
        <end position="139"/>
    </location>
</feature>
<dbReference type="InterPro" id="IPR002177">
    <property type="entry name" value="DPS_DNA-bd"/>
</dbReference>
<dbReference type="Pfam" id="PF00210">
    <property type="entry name" value="Ferritin"/>
    <property type="match status" value="1"/>
</dbReference>
<dbReference type="KEGG" id="pbal:CPBP_00725"/>
<comment type="similarity">
    <text evidence="1 2">Belongs to the Dps family.</text>
</comment>
<dbReference type="RefSeq" id="WP_350331508.1">
    <property type="nucleotide sequence ID" value="NZ_CP054719.1"/>
</dbReference>
<dbReference type="EMBL" id="CP054719">
    <property type="protein sequence ID" value="QOL19952.1"/>
    <property type="molecule type" value="Genomic_DNA"/>
</dbReference>
<dbReference type="Proteomes" id="UP000594001">
    <property type="component" value="Chromosome"/>
</dbReference>
<keyword evidence="4" id="KW-0560">Oxidoreductase</keyword>
<dbReference type="PANTHER" id="PTHR42932:SF3">
    <property type="entry name" value="DNA PROTECTION DURING STARVATION PROTEIN"/>
    <property type="match status" value="1"/>
</dbReference>
<dbReference type="InterPro" id="IPR008331">
    <property type="entry name" value="Ferritin_DPS_dom"/>
</dbReference>
<dbReference type="CDD" id="cd01043">
    <property type="entry name" value="DPS"/>
    <property type="match status" value="1"/>
</dbReference>
<dbReference type="AlphaFoldDB" id="A0A7L9RTR1"/>
<reference evidence="4 5" key="1">
    <citation type="submission" date="2020-06" db="EMBL/GenBank/DDBJ databases">
        <title>The endosymbiont of the kinetoplastid Bodo saltans is a Paracaedibacter-like alpha-proteobacterium possessing a putative toxin-antitoxin system.</title>
        <authorList>
            <person name="Midha S."/>
            <person name="Rigden D.J."/>
            <person name="Siozios S."/>
            <person name="Hurst G.D.D."/>
            <person name="Jackson A.P."/>
        </authorList>
    </citation>
    <scope>NUCLEOTIDE SEQUENCE [LARGE SCALE GENOMIC DNA]</scope>
    <source>
        <strain evidence="4">Lake Konstanz</strain>
    </source>
</reference>
<organism evidence="4 5">
    <name type="scientific">Candidatus Bodocaedibacter vickermanii</name>
    <dbReference type="NCBI Taxonomy" id="2741701"/>
    <lineage>
        <taxon>Bacteria</taxon>
        <taxon>Pseudomonadati</taxon>
        <taxon>Pseudomonadota</taxon>
        <taxon>Alphaproteobacteria</taxon>
        <taxon>Holosporales</taxon>
        <taxon>Candidatus Paracaedibacteraceae</taxon>
        <taxon>Candidatus Bodocaedibacter</taxon>
    </lineage>
</organism>
<evidence type="ECO:0000313" key="5">
    <source>
        <dbReference type="Proteomes" id="UP000594001"/>
    </source>
</evidence>
<dbReference type="PRINTS" id="PR01346">
    <property type="entry name" value="HELNAPAPROT"/>
</dbReference>
<dbReference type="PANTHER" id="PTHR42932">
    <property type="entry name" value="GENERAL STRESS PROTEIN 20U"/>
    <property type="match status" value="1"/>
</dbReference>
<dbReference type="GO" id="GO:0016722">
    <property type="term" value="F:oxidoreductase activity, acting on metal ions"/>
    <property type="evidence" value="ECO:0007669"/>
    <property type="project" value="InterPro"/>
</dbReference>
<dbReference type="EC" id="1.16.-.-" evidence="4"/>
<evidence type="ECO:0000313" key="4">
    <source>
        <dbReference type="EMBL" id="QOL19952.1"/>
    </source>
</evidence>
<dbReference type="InterPro" id="IPR012347">
    <property type="entry name" value="Ferritin-like"/>
</dbReference>
<name>A0A7L9RTR1_9PROT</name>
<sequence>MKIELILLNILTHQYRLFLKTQSYHWNVEGVNFISLHEKFEEHYKELLELIDTTAEHIRALGFKVPNVLNLFLTDSKMNESNETFTALEMLHDLIQSHQIMENILMDANKVVEELGDPVISDFFVDCLTFHRKARWILRSSC</sequence>
<evidence type="ECO:0000256" key="2">
    <source>
        <dbReference type="RuleBase" id="RU003875"/>
    </source>
</evidence>
<dbReference type="SUPFAM" id="SSF47240">
    <property type="entry name" value="Ferritin-like"/>
    <property type="match status" value="1"/>
</dbReference>
<dbReference type="GO" id="GO:0008199">
    <property type="term" value="F:ferric iron binding"/>
    <property type="evidence" value="ECO:0007669"/>
    <property type="project" value="InterPro"/>
</dbReference>
<keyword evidence="5" id="KW-1185">Reference proteome</keyword>
<proteinExistence type="inferred from homology"/>
<dbReference type="InterPro" id="IPR009078">
    <property type="entry name" value="Ferritin-like_SF"/>
</dbReference>
<gene>
    <name evidence="4" type="primary">dps1</name>
    <name evidence="4" type="ORF">CPBP_00725</name>
</gene>